<feature type="transmembrane region" description="Helical" evidence="7">
    <location>
        <begin position="21"/>
        <end position="45"/>
    </location>
</feature>
<dbReference type="EMBL" id="FMCX01000012">
    <property type="protein sequence ID" value="SCF45734.1"/>
    <property type="molecule type" value="Genomic_DNA"/>
</dbReference>
<evidence type="ECO:0000313" key="10">
    <source>
        <dbReference type="Proteomes" id="UP000199504"/>
    </source>
</evidence>
<dbReference type="Proteomes" id="UP000199504">
    <property type="component" value="Unassembled WGS sequence"/>
</dbReference>
<keyword evidence="2 7" id="KW-0813">Transport</keyword>
<feature type="transmembrane region" description="Helical" evidence="7">
    <location>
        <begin position="151"/>
        <end position="172"/>
    </location>
</feature>
<accession>A0A1C5AL59</accession>
<dbReference type="GO" id="GO:0055085">
    <property type="term" value="P:transmembrane transport"/>
    <property type="evidence" value="ECO:0007669"/>
    <property type="project" value="InterPro"/>
</dbReference>
<comment type="subcellular location">
    <subcellularLocation>
        <location evidence="1 7">Cell membrane</location>
        <topology evidence="1 7">Multi-pass membrane protein</topology>
    </subcellularLocation>
</comment>
<proteinExistence type="inferred from homology"/>
<dbReference type="Pfam" id="PF00528">
    <property type="entry name" value="BPD_transp_1"/>
    <property type="match status" value="1"/>
</dbReference>
<name>A0A1C5AL59_9ACTN</name>
<dbReference type="PANTHER" id="PTHR43744">
    <property type="entry name" value="ABC TRANSPORTER PERMEASE PROTEIN MG189-RELATED-RELATED"/>
    <property type="match status" value="1"/>
</dbReference>
<evidence type="ECO:0000256" key="5">
    <source>
        <dbReference type="ARBA" id="ARBA00022989"/>
    </source>
</evidence>
<evidence type="ECO:0000256" key="7">
    <source>
        <dbReference type="RuleBase" id="RU363032"/>
    </source>
</evidence>
<protein>
    <submittedName>
        <fullName evidence="9">Carbohydrate ABC transporter membrane protein 2, CUT1 family (TC 3.A.1.1.-)</fullName>
    </submittedName>
</protein>
<dbReference type="InterPro" id="IPR000515">
    <property type="entry name" value="MetI-like"/>
</dbReference>
<dbReference type="RefSeq" id="WP_091615503.1">
    <property type="nucleotide sequence ID" value="NZ_FMCX01000012.1"/>
</dbReference>
<keyword evidence="5 7" id="KW-1133">Transmembrane helix</keyword>
<feature type="transmembrane region" description="Helical" evidence="7">
    <location>
        <begin position="253"/>
        <end position="274"/>
    </location>
</feature>
<dbReference type="GO" id="GO:0005886">
    <property type="term" value="C:plasma membrane"/>
    <property type="evidence" value="ECO:0007669"/>
    <property type="project" value="UniProtKB-SubCell"/>
</dbReference>
<dbReference type="Gene3D" id="1.10.3720.10">
    <property type="entry name" value="MetI-like"/>
    <property type="match status" value="1"/>
</dbReference>
<evidence type="ECO:0000313" key="9">
    <source>
        <dbReference type="EMBL" id="SCF45734.1"/>
    </source>
</evidence>
<dbReference type="SUPFAM" id="SSF161098">
    <property type="entry name" value="MetI-like"/>
    <property type="match status" value="1"/>
</dbReference>
<keyword evidence="6 7" id="KW-0472">Membrane</keyword>
<feature type="domain" description="ABC transmembrane type-1" evidence="8">
    <location>
        <begin position="80"/>
        <end position="274"/>
    </location>
</feature>
<dbReference type="PANTHER" id="PTHR43744:SF12">
    <property type="entry name" value="ABC TRANSPORTER PERMEASE PROTEIN MG189-RELATED"/>
    <property type="match status" value="1"/>
</dbReference>
<dbReference type="OrthoDB" id="9794684at2"/>
<evidence type="ECO:0000256" key="4">
    <source>
        <dbReference type="ARBA" id="ARBA00022692"/>
    </source>
</evidence>
<comment type="similarity">
    <text evidence="7">Belongs to the binding-protein-dependent transport system permease family.</text>
</comment>
<organism evidence="9 10">
    <name type="scientific">Micromonospora mirobrigensis</name>
    <dbReference type="NCBI Taxonomy" id="262898"/>
    <lineage>
        <taxon>Bacteria</taxon>
        <taxon>Bacillati</taxon>
        <taxon>Actinomycetota</taxon>
        <taxon>Actinomycetes</taxon>
        <taxon>Micromonosporales</taxon>
        <taxon>Micromonosporaceae</taxon>
        <taxon>Micromonospora</taxon>
    </lineage>
</organism>
<evidence type="ECO:0000256" key="1">
    <source>
        <dbReference type="ARBA" id="ARBA00004651"/>
    </source>
</evidence>
<dbReference type="STRING" id="262898.GA0070564_11216"/>
<gene>
    <name evidence="9" type="ORF">GA0070564_11216</name>
</gene>
<dbReference type="InterPro" id="IPR035906">
    <property type="entry name" value="MetI-like_sf"/>
</dbReference>
<dbReference type="PROSITE" id="PS50928">
    <property type="entry name" value="ABC_TM1"/>
    <property type="match status" value="1"/>
</dbReference>
<reference evidence="10" key="1">
    <citation type="submission" date="2016-06" db="EMBL/GenBank/DDBJ databases">
        <authorList>
            <person name="Varghese N."/>
            <person name="Submissions Spin"/>
        </authorList>
    </citation>
    <scope>NUCLEOTIDE SEQUENCE [LARGE SCALE GENOMIC DNA]</scope>
    <source>
        <strain evidence="10">DSM 44830</strain>
    </source>
</reference>
<sequence length="288" mass="31289">MATYIQVRHHRRRPVAPMRMVGTGLIWLFTGFCLFAFGFMVLSAFKSNREILASPWALPTSMRWENWANAWEQGGFGTAAINSVLLVSTASLTAVAVAAPAAYVLSRGVSRTAAGLTMYFALGLGIPVQVIVLPLYSLMAKLQLIDTMQGLFLVYVATALPFTVFLLTGFFATLPTELVEAAALDGLSPGRTFWQIMFPLARGGLTTALLLNVIGMWNETLLALMFVQSRQNNTLPLALIGFIQSQQYNGADYGALFAGVLITILPIIMVYVWLGNRITQGITAGIGK</sequence>
<feature type="transmembrane region" description="Helical" evidence="7">
    <location>
        <begin position="193"/>
        <end position="217"/>
    </location>
</feature>
<evidence type="ECO:0000259" key="8">
    <source>
        <dbReference type="PROSITE" id="PS50928"/>
    </source>
</evidence>
<keyword evidence="10" id="KW-1185">Reference proteome</keyword>
<evidence type="ECO:0000256" key="3">
    <source>
        <dbReference type="ARBA" id="ARBA00022475"/>
    </source>
</evidence>
<evidence type="ECO:0000256" key="6">
    <source>
        <dbReference type="ARBA" id="ARBA00023136"/>
    </source>
</evidence>
<dbReference type="AlphaFoldDB" id="A0A1C5AL59"/>
<keyword evidence="3" id="KW-1003">Cell membrane</keyword>
<feature type="transmembrane region" description="Helical" evidence="7">
    <location>
        <begin position="117"/>
        <end position="139"/>
    </location>
</feature>
<evidence type="ECO:0000256" key="2">
    <source>
        <dbReference type="ARBA" id="ARBA00022448"/>
    </source>
</evidence>
<feature type="transmembrane region" description="Helical" evidence="7">
    <location>
        <begin position="79"/>
        <end position="105"/>
    </location>
</feature>
<dbReference type="CDD" id="cd06261">
    <property type="entry name" value="TM_PBP2"/>
    <property type="match status" value="1"/>
</dbReference>
<keyword evidence="4 7" id="KW-0812">Transmembrane</keyword>